<protein>
    <submittedName>
        <fullName evidence="2">Uncharacterized protein</fullName>
    </submittedName>
</protein>
<name>A0A0F4Z5T2_RASE3</name>
<evidence type="ECO:0000313" key="2">
    <source>
        <dbReference type="EMBL" id="KKA25223.1"/>
    </source>
</evidence>
<dbReference type="Proteomes" id="UP000053958">
    <property type="component" value="Unassembled WGS sequence"/>
</dbReference>
<feature type="compositionally biased region" description="Low complexity" evidence="1">
    <location>
        <begin position="106"/>
        <end position="131"/>
    </location>
</feature>
<organism evidence="2 3">
    <name type="scientific">Rasamsonia emersonii (strain ATCC 16479 / CBS 393.64 / IMI 116815)</name>
    <dbReference type="NCBI Taxonomy" id="1408163"/>
    <lineage>
        <taxon>Eukaryota</taxon>
        <taxon>Fungi</taxon>
        <taxon>Dikarya</taxon>
        <taxon>Ascomycota</taxon>
        <taxon>Pezizomycotina</taxon>
        <taxon>Eurotiomycetes</taxon>
        <taxon>Eurotiomycetidae</taxon>
        <taxon>Eurotiales</taxon>
        <taxon>Trichocomaceae</taxon>
        <taxon>Rasamsonia</taxon>
    </lineage>
</organism>
<dbReference type="RefSeq" id="XP_013331835.1">
    <property type="nucleotide sequence ID" value="XM_013476381.1"/>
</dbReference>
<feature type="region of interest" description="Disordered" evidence="1">
    <location>
        <begin position="101"/>
        <end position="142"/>
    </location>
</feature>
<comment type="caution">
    <text evidence="2">The sequence shown here is derived from an EMBL/GenBank/DDBJ whole genome shotgun (WGS) entry which is preliminary data.</text>
</comment>
<dbReference type="EMBL" id="LASV01000031">
    <property type="protein sequence ID" value="KKA25223.1"/>
    <property type="molecule type" value="Genomic_DNA"/>
</dbReference>
<dbReference type="GeneID" id="25312803"/>
<evidence type="ECO:0000256" key="1">
    <source>
        <dbReference type="SAM" id="MobiDB-lite"/>
    </source>
</evidence>
<gene>
    <name evidence="2" type="ORF">T310_0749</name>
</gene>
<accession>A0A0F4Z5T2</accession>
<dbReference type="AlphaFoldDB" id="A0A0F4Z5T2"/>
<reference evidence="2 3" key="1">
    <citation type="submission" date="2015-04" db="EMBL/GenBank/DDBJ databases">
        <authorList>
            <person name="Heijne W.H."/>
            <person name="Fedorova N.D."/>
            <person name="Nierman W.C."/>
            <person name="Vollebregt A.W."/>
            <person name="Zhao Z."/>
            <person name="Wu L."/>
            <person name="Kumar M."/>
            <person name="Stam H."/>
            <person name="van den Berg M.A."/>
            <person name="Pel H.J."/>
        </authorList>
    </citation>
    <scope>NUCLEOTIDE SEQUENCE [LARGE SCALE GENOMIC DNA]</scope>
    <source>
        <strain evidence="2 3">CBS 393.64</strain>
    </source>
</reference>
<keyword evidence="3" id="KW-1185">Reference proteome</keyword>
<sequence>MSACAVHIYQTVLTFRTLSLLSTSRSYTSVIPRQAILGVQQCLSEATIYSHSLALALLSDFTHVHATDSAALHLVKVPNLGTYGIHLSIYFIRMDSIELSSRGETQRQTQTQTQTQPENSQSQEQAQEQRQPTPPKQQHGRH</sequence>
<evidence type="ECO:0000313" key="3">
    <source>
        <dbReference type="Proteomes" id="UP000053958"/>
    </source>
</evidence>
<proteinExistence type="predicted"/>